<name>A0A098E7U0_9ZZZZ</name>
<feature type="transmembrane region" description="Helical" evidence="2">
    <location>
        <begin position="75"/>
        <end position="101"/>
    </location>
</feature>
<evidence type="ECO:0000256" key="1">
    <source>
        <dbReference type="SAM" id="MobiDB-lite"/>
    </source>
</evidence>
<protein>
    <recommendedName>
        <fullName evidence="4">Glycerophosphoryl diester phosphodiesterase membrane domain-containing protein</fullName>
    </recommendedName>
</protein>
<sequence length="396" mass="44445">MLSDALKNGLDVLKKNKVIFVPFIILGIISILSFLFVAKPMFEFTTYQNSYSYSSTFYSHSGGFDSYFFKKFIDIMNLIIIWSIFLFVFTVLANVAGLRVVKDYLNGQKTKISDIGKTTITKGPIAIFGVLASSILFFLPGIIGTILSFWSFYFLPSSVSASYSGMETLGGIMLVAFSMFFIQTIILLAVGYYILSGKFRKIYLWGTIITFILLILTIVVGFINPLLSFIFLIPFFILFILLTVVLIFITFIIISSIAYILPSVIVLNDNINVTDAVKKSLNFAKNNTKKFTFLILIVFVIQLLISIPVFIISFANAMHPSFSLYVIEKIFSIVLDIIVAPYILSVYAITYVYSLMKEKESKNKKDENEKDAVVLPEEIKSTQNLSEGLGGLSKAQ</sequence>
<evidence type="ECO:0000256" key="2">
    <source>
        <dbReference type="SAM" id="Phobius"/>
    </source>
</evidence>
<proteinExistence type="predicted"/>
<feature type="transmembrane region" description="Helical" evidence="2">
    <location>
        <begin position="125"/>
        <end position="152"/>
    </location>
</feature>
<reference evidence="3" key="1">
    <citation type="submission" date="2014-09" db="EMBL/GenBank/DDBJ databases">
        <authorList>
            <person name="Probst J Alexander"/>
        </authorList>
    </citation>
    <scope>NUCLEOTIDE SEQUENCE</scope>
</reference>
<keyword evidence="2" id="KW-0472">Membrane</keyword>
<evidence type="ECO:0008006" key="4">
    <source>
        <dbReference type="Google" id="ProtNLM"/>
    </source>
</evidence>
<gene>
    <name evidence="3" type="ORF">MSIBF_A1910026</name>
</gene>
<accession>A0A098E7U0</accession>
<organism evidence="3">
    <name type="scientific">groundwater metagenome</name>
    <dbReference type="NCBI Taxonomy" id="717931"/>
    <lineage>
        <taxon>unclassified sequences</taxon>
        <taxon>metagenomes</taxon>
        <taxon>ecological metagenomes</taxon>
    </lineage>
</organism>
<feature type="transmembrane region" description="Helical" evidence="2">
    <location>
        <begin position="20"/>
        <end position="38"/>
    </location>
</feature>
<dbReference type="EMBL" id="CCXY01000103">
    <property type="protein sequence ID" value="CEG12087.1"/>
    <property type="molecule type" value="Genomic_DNA"/>
</dbReference>
<feature type="region of interest" description="Disordered" evidence="1">
    <location>
        <begin position="359"/>
        <end position="379"/>
    </location>
</feature>
<feature type="transmembrane region" description="Helical" evidence="2">
    <location>
        <begin position="172"/>
        <end position="195"/>
    </location>
</feature>
<feature type="transmembrane region" description="Helical" evidence="2">
    <location>
        <begin position="202"/>
        <end position="223"/>
    </location>
</feature>
<dbReference type="AlphaFoldDB" id="A0A098E7U0"/>
<keyword evidence="2" id="KW-0812">Transmembrane</keyword>
<evidence type="ECO:0000313" key="3">
    <source>
        <dbReference type="EMBL" id="CEG12087.1"/>
    </source>
</evidence>
<keyword evidence="2" id="KW-1133">Transmembrane helix</keyword>
<feature type="transmembrane region" description="Helical" evidence="2">
    <location>
        <begin position="229"/>
        <end position="261"/>
    </location>
</feature>
<feature type="transmembrane region" description="Helical" evidence="2">
    <location>
        <begin position="291"/>
        <end position="318"/>
    </location>
</feature>
<feature type="transmembrane region" description="Helical" evidence="2">
    <location>
        <begin position="330"/>
        <end position="355"/>
    </location>
</feature>